<evidence type="ECO:0000256" key="2">
    <source>
        <dbReference type="ARBA" id="ARBA00022737"/>
    </source>
</evidence>
<dbReference type="SUPFAM" id="SSF50978">
    <property type="entry name" value="WD40 repeat-like"/>
    <property type="match status" value="1"/>
</dbReference>
<dbReference type="GeneTree" id="ENSGT00940000155684"/>
<dbReference type="InterPro" id="IPR051944">
    <property type="entry name" value="BEACH_domain_protein"/>
</dbReference>
<dbReference type="InterPro" id="IPR036322">
    <property type="entry name" value="WD40_repeat_dom_sf"/>
</dbReference>
<dbReference type="Gene3D" id="2.130.10.10">
    <property type="entry name" value="YVTN repeat-like/Quinoprotein amine dehydrogenase"/>
    <property type="match status" value="1"/>
</dbReference>
<evidence type="ECO:0000313" key="4">
    <source>
        <dbReference type="Ensembl" id="ENSCMIP00000006936.1"/>
    </source>
</evidence>
<reference evidence="4" key="4">
    <citation type="submission" date="2025-08" db="UniProtKB">
        <authorList>
            <consortium name="Ensembl"/>
        </authorList>
    </citation>
    <scope>IDENTIFICATION</scope>
</reference>
<reference evidence="4" key="5">
    <citation type="submission" date="2025-09" db="UniProtKB">
        <authorList>
            <consortium name="Ensembl"/>
        </authorList>
    </citation>
    <scope>IDENTIFICATION</scope>
</reference>
<dbReference type="InterPro" id="IPR015943">
    <property type="entry name" value="WD40/YVTN_repeat-like_dom_sf"/>
</dbReference>
<feature type="repeat" description="WD" evidence="3">
    <location>
        <begin position="111"/>
        <end position="152"/>
    </location>
</feature>
<dbReference type="PROSITE" id="PS50082">
    <property type="entry name" value="WD_REPEATS_2"/>
    <property type="match status" value="1"/>
</dbReference>
<reference evidence="5" key="1">
    <citation type="journal article" date="2006" name="Science">
        <title>Ancient noncoding elements conserved in the human genome.</title>
        <authorList>
            <person name="Venkatesh B."/>
            <person name="Kirkness E.F."/>
            <person name="Loh Y.H."/>
            <person name="Halpern A.L."/>
            <person name="Lee A.P."/>
            <person name="Johnson J."/>
            <person name="Dandona N."/>
            <person name="Viswanathan L.D."/>
            <person name="Tay A."/>
            <person name="Venter J.C."/>
            <person name="Strausberg R.L."/>
            <person name="Brenner S."/>
        </authorList>
    </citation>
    <scope>NUCLEOTIDE SEQUENCE [LARGE SCALE GENOMIC DNA]</scope>
</reference>
<dbReference type="PANTHER" id="PTHR46108:SF3">
    <property type="entry name" value="WD REPEAT- AND FYVE DOMAIN-CONTAINING PROTEIN 4"/>
    <property type="match status" value="1"/>
</dbReference>
<dbReference type="STRING" id="7868.ENSCMIP00000006936"/>
<evidence type="ECO:0000256" key="3">
    <source>
        <dbReference type="PROSITE-ProRule" id="PRU00221"/>
    </source>
</evidence>
<dbReference type="AlphaFoldDB" id="A0A4W3GTL6"/>
<dbReference type="PROSITE" id="PS50294">
    <property type="entry name" value="WD_REPEATS_REGION"/>
    <property type="match status" value="1"/>
</dbReference>
<keyword evidence="5" id="KW-1185">Reference proteome</keyword>
<sequence length="295" mass="31814">MYLEVTKGAVGQIVCSEKSMLAVEENKLLLPHDWTKTFSWGHNDFTCCLGNYGSDKVIATFGSLAAWGQCLCATCPDPTTILTGGTNTVVCVWEIPSVKDKVKRLRLMEVLYGHTEAVTCLAASPAYHVAVSGSRDRTCIVWDLNTLRYNTQLPGHEGPLCAVAINNSTGDIASCTGTSLHLWSINGQPLASICPGQEPVAEIRCLCFTELNEWDPRNVIVTGCVDGVRVVRISALSAPPRPAGEPSLTAAIPWSEGNGKWEKRLVLCRRLDRNAALSGRANKTKSAITAVAVSR</sequence>
<proteinExistence type="predicted"/>
<dbReference type="InterPro" id="IPR001680">
    <property type="entry name" value="WD40_rpt"/>
</dbReference>
<dbReference type="Proteomes" id="UP000314986">
    <property type="component" value="Unassembled WGS sequence"/>
</dbReference>
<keyword evidence="1 3" id="KW-0853">WD repeat</keyword>
<protein>
    <submittedName>
        <fullName evidence="4">Uncharacterized protein</fullName>
    </submittedName>
</protein>
<organism evidence="4 5">
    <name type="scientific">Callorhinchus milii</name>
    <name type="common">Ghost shark</name>
    <dbReference type="NCBI Taxonomy" id="7868"/>
    <lineage>
        <taxon>Eukaryota</taxon>
        <taxon>Metazoa</taxon>
        <taxon>Chordata</taxon>
        <taxon>Craniata</taxon>
        <taxon>Vertebrata</taxon>
        <taxon>Chondrichthyes</taxon>
        <taxon>Holocephali</taxon>
        <taxon>Chimaeriformes</taxon>
        <taxon>Callorhinchidae</taxon>
        <taxon>Callorhinchus</taxon>
    </lineage>
</organism>
<evidence type="ECO:0000256" key="1">
    <source>
        <dbReference type="ARBA" id="ARBA00022574"/>
    </source>
</evidence>
<name>A0A4W3GTL6_CALMI</name>
<keyword evidence="2" id="KW-0677">Repeat</keyword>
<dbReference type="Pfam" id="PF00400">
    <property type="entry name" value="WD40"/>
    <property type="match status" value="1"/>
</dbReference>
<dbReference type="PANTHER" id="PTHR46108">
    <property type="entry name" value="BLUE CHEESE"/>
    <property type="match status" value="1"/>
</dbReference>
<evidence type="ECO:0000313" key="5">
    <source>
        <dbReference type="Proteomes" id="UP000314986"/>
    </source>
</evidence>
<dbReference type="SMART" id="SM00320">
    <property type="entry name" value="WD40"/>
    <property type="match status" value="4"/>
</dbReference>
<reference evidence="5" key="3">
    <citation type="journal article" date="2014" name="Nature">
        <title>Elephant shark genome provides unique insights into gnathostome evolution.</title>
        <authorList>
            <consortium name="International Elephant Shark Genome Sequencing Consortium"/>
            <person name="Venkatesh B."/>
            <person name="Lee A.P."/>
            <person name="Ravi V."/>
            <person name="Maurya A.K."/>
            <person name="Lian M.M."/>
            <person name="Swann J.B."/>
            <person name="Ohta Y."/>
            <person name="Flajnik M.F."/>
            <person name="Sutoh Y."/>
            <person name="Kasahara M."/>
            <person name="Hoon S."/>
            <person name="Gangu V."/>
            <person name="Roy S.W."/>
            <person name="Irimia M."/>
            <person name="Korzh V."/>
            <person name="Kondrychyn I."/>
            <person name="Lim Z.W."/>
            <person name="Tay B.H."/>
            <person name="Tohari S."/>
            <person name="Kong K.W."/>
            <person name="Ho S."/>
            <person name="Lorente-Galdos B."/>
            <person name="Quilez J."/>
            <person name="Marques-Bonet T."/>
            <person name="Raney B.J."/>
            <person name="Ingham P.W."/>
            <person name="Tay A."/>
            <person name="Hillier L.W."/>
            <person name="Minx P."/>
            <person name="Boehm T."/>
            <person name="Wilson R.K."/>
            <person name="Brenner S."/>
            <person name="Warren W.C."/>
        </authorList>
    </citation>
    <scope>NUCLEOTIDE SEQUENCE [LARGE SCALE GENOMIC DNA]</scope>
</reference>
<accession>A0A4W3GTL6</accession>
<dbReference type="PROSITE" id="PS00678">
    <property type="entry name" value="WD_REPEATS_1"/>
    <property type="match status" value="1"/>
</dbReference>
<dbReference type="GO" id="GO:0019882">
    <property type="term" value="P:antigen processing and presentation"/>
    <property type="evidence" value="ECO:0007669"/>
    <property type="project" value="TreeGrafter"/>
</dbReference>
<dbReference type="Ensembl" id="ENSCMIT00000007155.1">
    <property type="protein sequence ID" value="ENSCMIP00000006936.1"/>
    <property type="gene ID" value="ENSCMIG00000003879.1"/>
</dbReference>
<reference evidence="5" key="2">
    <citation type="journal article" date="2007" name="PLoS Biol.">
        <title>Survey sequencing and comparative analysis of the elephant shark (Callorhinchus milii) genome.</title>
        <authorList>
            <person name="Venkatesh B."/>
            <person name="Kirkness E.F."/>
            <person name="Loh Y.H."/>
            <person name="Halpern A.L."/>
            <person name="Lee A.P."/>
            <person name="Johnson J."/>
            <person name="Dandona N."/>
            <person name="Viswanathan L.D."/>
            <person name="Tay A."/>
            <person name="Venter J.C."/>
            <person name="Strausberg R.L."/>
            <person name="Brenner S."/>
        </authorList>
    </citation>
    <scope>NUCLEOTIDE SEQUENCE [LARGE SCALE GENOMIC DNA]</scope>
</reference>
<dbReference type="InParanoid" id="A0A4W3GTL6"/>
<dbReference type="InterPro" id="IPR019775">
    <property type="entry name" value="WD40_repeat_CS"/>
</dbReference>
<dbReference type="OMA" id="CCFFSWG"/>